<evidence type="ECO:0000313" key="4">
    <source>
        <dbReference type="Proteomes" id="UP000319130"/>
    </source>
</evidence>
<dbReference type="Proteomes" id="UP000319130">
    <property type="component" value="Unassembled WGS sequence"/>
</dbReference>
<dbReference type="InterPro" id="IPR003749">
    <property type="entry name" value="ThiS/MoaD-like"/>
</dbReference>
<gene>
    <name evidence="3" type="ORF">E3J48_01520</name>
    <name evidence="2" type="ORF">E3J95_04065</name>
</gene>
<proteinExistence type="predicted"/>
<accession>A0A523QIZ1</accession>
<comment type="caution">
    <text evidence="2">The sequence shown here is derived from an EMBL/GenBank/DDBJ whole genome shotgun (WGS) entry which is preliminary data.</text>
</comment>
<organism evidence="2 5">
    <name type="scientific">Aerophobetes bacterium</name>
    <dbReference type="NCBI Taxonomy" id="2030807"/>
    <lineage>
        <taxon>Bacteria</taxon>
        <taxon>Candidatus Aerophobota</taxon>
    </lineage>
</organism>
<evidence type="ECO:0000313" key="2">
    <source>
        <dbReference type="EMBL" id="TES85589.1"/>
    </source>
</evidence>
<dbReference type="CDD" id="cd17040">
    <property type="entry name" value="Ubl_MoaD_like"/>
    <property type="match status" value="1"/>
</dbReference>
<protein>
    <submittedName>
        <fullName evidence="2">MoaD/ThiS family protein</fullName>
    </submittedName>
</protein>
<dbReference type="Pfam" id="PF02597">
    <property type="entry name" value="ThiS"/>
    <property type="match status" value="1"/>
</dbReference>
<dbReference type="EMBL" id="SOIZ01000067">
    <property type="protein sequence ID" value="TET64144.1"/>
    <property type="molecule type" value="Genomic_DNA"/>
</dbReference>
<evidence type="ECO:0000313" key="3">
    <source>
        <dbReference type="EMBL" id="TET64144.1"/>
    </source>
</evidence>
<dbReference type="EMBL" id="SOKU01000197">
    <property type="protein sequence ID" value="TES85589.1"/>
    <property type="molecule type" value="Genomic_DNA"/>
</dbReference>
<dbReference type="Proteomes" id="UP000320781">
    <property type="component" value="Unassembled WGS sequence"/>
</dbReference>
<dbReference type="AlphaFoldDB" id="A0A523QIZ1"/>
<dbReference type="Gene3D" id="3.10.20.30">
    <property type="match status" value="1"/>
</dbReference>
<reference evidence="4 5" key="1">
    <citation type="submission" date="2019-03" db="EMBL/GenBank/DDBJ databases">
        <title>Metabolic potential of uncultured bacteria and archaea associated with petroleum seepage in deep-sea sediments.</title>
        <authorList>
            <person name="Dong X."/>
            <person name="Hubert C."/>
        </authorList>
    </citation>
    <scope>NUCLEOTIDE SEQUENCE [LARGE SCALE GENOMIC DNA]</scope>
    <source>
        <strain evidence="3">E29_bin52</strain>
        <strain evidence="2">E44_bin92</strain>
    </source>
</reference>
<dbReference type="InterPro" id="IPR016155">
    <property type="entry name" value="Mopterin_synth/thiamin_S_b"/>
</dbReference>
<dbReference type="InterPro" id="IPR012675">
    <property type="entry name" value="Beta-grasp_dom_sf"/>
</dbReference>
<evidence type="ECO:0000313" key="5">
    <source>
        <dbReference type="Proteomes" id="UP000320781"/>
    </source>
</evidence>
<feature type="region of interest" description="Disordered" evidence="1">
    <location>
        <begin position="58"/>
        <end position="78"/>
    </location>
</feature>
<evidence type="ECO:0000256" key="1">
    <source>
        <dbReference type="SAM" id="MobiDB-lite"/>
    </source>
</evidence>
<name>A0A523QIZ1_UNCAE</name>
<dbReference type="SUPFAM" id="SSF54285">
    <property type="entry name" value="MoaD/ThiS"/>
    <property type="match status" value="1"/>
</dbReference>
<sequence length="78" mass="8366">MASVTVKLYGILEKYNKEKGRKVAIDLPGDSNAGELMSALNIPKERVTIVLVNGEPADQTHSLKEGDEVELFPPVSGG</sequence>